<dbReference type="EMBL" id="CAJQZP010000758">
    <property type="protein sequence ID" value="CAG4983372.1"/>
    <property type="molecule type" value="Genomic_DNA"/>
</dbReference>
<gene>
    <name evidence="1" type="ORF">PAPOLLO_LOCUS10628</name>
</gene>
<sequence length="93" mass="10482">MDDGIRKNAQKGRCLEVARARLELALDATACEPQAERDVLHDHPAAPRIHHPHQLVWCQQGQGQGPAIGNRHWWSTPHALDNPDEQQRIAVVF</sequence>
<proteinExistence type="predicted"/>
<comment type="caution">
    <text evidence="1">The sequence shown here is derived from an EMBL/GenBank/DDBJ whole genome shotgun (WGS) entry which is preliminary data.</text>
</comment>
<evidence type="ECO:0000313" key="1">
    <source>
        <dbReference type="EMBL" id="CAG4983372.1"/>
    </source>
</evidence>
<dbReference type="AlphaFoldDB" id="A0A8S3WUH0"/>
<dbReference type="Proteomes" id="UP000691718">
    <property type="component" value="Unassembled WGS sequence"/>
</dbReference>
<evidence type="ECO:0000313" key="2">
    <source>
        <dbReference type="Proteomes" id="UP000691718"/>
    </source>
</evidence>
<protein>
    <submittedName>
        <fullName evidence="1">(apollo) hypothetical protein</fullName>
    </submittedName>
</protein>
<organism evidence="1 2">
    <name type="scientific">Parnassius apollo</name>
    <name type="common">Apollo butterfly</name>
    <name type="synonym">Papilio apollo</name>
    <dbReference type="NCBI Taxonomy" id="110799"/>
    <lineage>
        <taxon>Eukaryota</taxon>
        <taxon>Metazoa</taxon>
        <taxon>Ecdysozoa</taxon>
        <taxon>Arthropoda</taxon>
        <taxon>Hexapoda</taxon>
        <taxon>Insecta</taxon>
        <taxon>Pterygota</taxon>
        <taxon>Neoptera</taxon>
        <taxon>Endopterygota</taxon>
        <taxon>Lepidoptera</taxon>
        <taxon>Glossata</taxon>
        <taxon>Ditrysia</taxon>
        <taxon>Papilionoidea</taxon>
        <taxon>Papilionidae</taxon>
        <taxon>Parnassiinae</taxon>
        <taxon>Parnassini</taxon>
        <taxon>Parnassius</taxon>
        <taxon>Parnassius</taxon>
    </lineage>
</organism>
<accession>A0A8S3WUH0</accession>
<reference evidence="1" key="1">
    <citation type="submission" date="2021-04" db="EMBL/GenBank/DDBJ databases">
        <authorList>
            <person name="Tunstrom K."/>
        </authorList>
    </citation>
    <scope>NUCLEOTIDE SEQUENCE</scope>
</reference>
<name>A0A8S3WUH0_PARAO</name>
<keyword evidence="2" id="KW-1185">Reference proteome</keyword>